<evidence type="ECO:0000313" key="3">
    <source>
        <dbReference type="Proteomes" id="UP001289374"/>
    </source>
</evidence>
<comment type="caution">
    <text evidence="2">The sequence shown here is derived from an EMBL/GenBank/DDBJ whole genome shotgun (WGS) entry which is preliminary data.</text>
</comment>
<proteinExistence type="predicted"/>
<organism evidence="2 3">
    <name type="scientific">Sesamum angolense</name>
    <dbReference type="NCBI Taxonomy" id="2727404"/>
    <lineage>
        <taxon>Eukaryota</taxon>
        <taxon>Viridiplantae</taxon>
        <taxon>Streptophyta</taxon>
        <taxon>Embryophyta</taxon>
        <taxon>Tracheophyta</taxon>
        <taxon>Spermatophyta</taxon>
        <taxon>Magnoliopsida</taxon>
        <taxon>eudicotyledons</taxon>
        <taxon>Gunneridae</taxon>
        <taxon>Pentapetalae</taxon>
        <taxon>asterids</taxon>
        <taxon>lamiids</taxon>
        <taxon>Lamiales</taxon>
        <taxon>Pedaliaceae</taxon>
        <taxon>Sesamum</taxon>
    </lineage>
</organism>
<dbReference type="Proteomes" id="UP001289374">
    <property type="component" value="Unassembled WGS sequence"/>
</dbReference>
<sequence>MKEPRTYEQAHQQTEWRATMHTELEALGKNQTLEVVPLPKGNSEDMIFDVKQYLDDLFTIKDLGIAKYFLGLEIARSPQGIAITQTKYITDKLQDVALSQAKTVTTPLPSGIKFTVEAGNALTNLESYRRLIGRLLYLSFTRPDILHAAQHSASSYNTLAKNIRMQPHMY</sequence>
<evidence type="ECO:0000313" key="2">
    <source>
        <dbReference type="EMBL" id="KAK4389910.1"/>
    </source>
</evidence>
<protein>
    <recommendedName>
        <fullName evidence="1">Reverse transcriptase Ty1/copia-type domain-containing protein</fullName>
    </recommendedName>
</protein>
<keyword evidence="3" id="KW-1185">Reference proteome</keyword>
<dbReference type="EMBL" id="JACGWL010000013">
    <property type="protein sequence ID" value="KAK4389910.1"/>
    <property type="molecule type" value="Genomic_DNA"/>
</dbReference>
<dbReference type="AlphaFoldDB" id="A0AAE1WAP4"/>
<gene>
    <name evidence="2" type="ORF">Sango_2328000</name>
</gene>
<name>A0AAE1WAP4_9LAMI</name>
<evidence type="ECO:0000259" key="1">
    <source>
        <dbReference type="Pfam" id="PF07727"/>
    </source>
</evidence>
<dbReference type="InterPro" id="IPR013103">
    <property type="entry name" value="RVT_2"/>
</dbReference>
<feature type="domain" description="Reverse transcriptase Ty1/copia-type" evidence="1">
    <location>
        <begin position="42"/>
        <end position="108"/>
    </location>
</feature>
<accession>A0AAE1WAP4</accession>
<reference evidence="2" key="1">
    <citation type="submission" date="2020-06" db="EMBL/GenBank/DDBJ databases">
        <authorList>
            <person name="Li T."/>
            <person name="Hu X."/>
            <person name="Zhang T."/>
            <person name="Song X."/>
            <person name="Zhang H."/>
            <person name="Dai N."/>
            <person name="Sheng W."/>
            <person name="Hou X."/>
            <person name="Wei L."/>
        </authorList>
    </citation>
    <scope>NUCLEOTIDE SEQUENCE</scope>
    <source>
        <strain evidence="2">K16</strain>
        <tissue evidence="2">Leaf</tissue>
    </source>
</reference>
<reference evidence="2" key="2">
    <citation type="journal article" date="2024" name="Plant">
        <title>Genomic evolution and insights into agronomic trait innovations of Sesamum species.</title>
        <authorList>
            <person name="Miao H."/>
            <person name="Wang L."/>
            <person name="Qu L."/>
            <person name="Liu H."/>
            <person name="Sun Y."/>
            <person name="Le M."/>
            <person name="Wang Q."/>
            <person name="Wei S."/>
            <person name="Zheng Y."/>
            <person name="Lin W."/>
            <person name="Duan Y."/>
            <person name="Cao H."/>
            <person name="Xiong S."/>
            <person name="Wang X."/>
            <person name="Wei L."/>
            <person name="Li C."/>
            <person name="Ma Q."/>
            <person name="Ju M."/>
            <person name="Zhao R."/>
            <person name="Li G."/>
            <person name="Mu C."/>
            <person name="Tian Q."/>
            <person name="Mei H."/>
            <person name="Zhang T."/>
            <person name="Gao T."/>
            <person name="Zhang H."/>
        </authorList>
    </citation>
    <scope>NUCLEOTIDE SEQUENCE</scope>
    <source>
        <strain evidence="2">K16</strain>
    </source>
</reference>
<dbReference type="Pfam" id="PF07727">
    <property type="entry name" value="RVT_2"/>
    <property type="match status" value="1"/>
</dbReference>